<organism evidence="2 3">
    <name type="scientific">Ceratosolen solmsi marchali</name>
    <dbReference type="NCBI Taxonomy" id="326594"/>
    <lineage>
        <taxon>Eukaryota</taxon>
        <taxon>Metazoa</taxon>
        <taxon>Ecdysozoa</taxon>
        <taxon>Arthropoda</taxon>
        <taxon>Hexapoda</taxon>
        <taxon>Insecta</taxon>
        <taxon>Pterygota</taxon>
        <taxon>Neoptera</taxon>
        <taxon>Endopterygota</taxon>
        <taxon>Hymenoptera</taxon>
        <taxon>Apocrita</taxon>
        <taxon>Proctotrupomorpha</taxon>
        <taxon>Chalcidoidea</taxon>
        <taxon>Agaonidae</taxon>
        <taxon>Agaoninae</taxon>
        <taxon>Ceratosolen</taxon>
    </lineage>
</organism>
<dbReference type="AlphaFoldDB" id="A0AAJ6YKX3"/>
<accession>A0AAJ6YKX3</accession>
<sequence length="129" mass="15345">MDFRSTKVFDFVSASRNITVNINKHKALQIRWQRDNQWLCRKYRELETKLNEIRNDRQAIEKSSKIEIDKRTCHPFPETFNRTYGWLSQKSEFQLENYGNMMIKHPNPMDKIVFLGGDIPTLGNGKGFF</sequence>
<dbReference type="InterPro" id="IPR020339">
    <property type="entry name" value="C20orf85-like"/>
</dbReference>
<feature type="coiled-coil region" evidence="1">
    <location>
        <begin position="36"/>
        <end position="63"/>
    </location>
</feature>
<dbReference type="GeneID" id="105363879"/>
<protein>
    <submittedName>
        <fullName evidence="3">Uncharacterized protein LOC105363879</fullName>
    </submittedName>
</protein>
<keyword evidence="1" id="KW-0175">Coiled coil</keyword>
<dbReference type="KEGG" id="csol:105363879"/>
<dbReference type="Pfam" id="PF14945">
    <property type="entry name" value="LLC1"/>
    <property type="match status" value="1"/>
</dbReference>
<keyword evidence="2" id="KW-1185">Reference proteome</keyword>
<evidence type="ECO:0000313" key="3">
    <source>
        <dbReference type="RefSeq" id="XP_011499984.1"/>
    </source>
</evidence>
<proteinExistence type="predicted"/>
<gene>
    <name evidence="3" type="primary">LOC105363879</name>
</gene>
<evidence type="ECO:0000256" key="1">
    <source>
        <dbReference type="SAM" id="Coils"/>
    </source>
</evidence>
<dbReference type="Proteomes" id="UP000695007">
    <property type="component" value="Unplaced"/>
</dbReference>
<reference evidence="3" key="1">
    <citation type="submission" date="2025-08" db="UniProtKB">
        <authorList>
            <consortium name="RefSeq"/>
        </authorList>
    </citation>
    <scope>IDENTIFICATION</scope>
</reference>
<dbReference type="RefSeq" id="XP_011499984.1">
    <property type="nucleotide sequence ID" value="XM_011501682.1"/>
</dbReference>
<name>A0AAJ6YKX3_9HYME</name>
<evidence type="ECO:0000313" key="2">
    <source>
        <dbReference type="Proteomes" id="UP000695007"/>
    </source>
</evidence>